<dbReference type="Proteomes" id="UP001223420">
    <property type="component" value="Unassembled WGS sequence"/>
</dbReference>
<feature type="transmembrane region" description="Helical" evidence="8">
    <location>
        <begin position="180"/>
        <end position="202"/>
    </location>
</feature>
<evidence type="ECO:0000256" key="2">
    <source>
        <dbReference type="ARBA" id="ARBA00007977"/>
    </source>
</evidence>
<feature type="transmembrane region" description="Helical" evidence="8">
    <location>
        <begin position="151"/>
        <end position="174"/>
    </location>
</feature>
<comment type="caution">
    <text evidence="9">The sequence shown here is derived from an EMBL/GenBank/DDBJ whole genome shotgun (WGS) entry which is preliminary data.</text>
</comment>
<feature type="transmembrane region" description="Helical" evidence="8">
    <location>
        <begin position="286"/>
        <end position="307"/>
    </location>
</feature>
<dbReference type="GO" id="GO:0005886">
    <property type="term" value="C:plasma membrane"/>
    <property type="evidence" value="ECO:0007669"/>
    <property type="project" value="UniProtKB-SubCell"/>
</dbReference>
<feature type="transmembrane region" description="Helical" evidence="8">
    <location>
        <begin position="122"/>
        <end position="144"/>
    </location>
</feature>
<dbReference type="PANTHER" id="PTHR30106">
    <property type="entry name" value="INNER MEMBRANE PROTEIN YEIH-RELATED"/>
    <property type="match status" value="1"/>
</dbReference>
<accession>A0AAJ1TZC8</accession>
<dbReference type="Pfam" id="PF03601">
    <property type="entry name" value="Cons_hypoth698"/>
    <property type="match status" value="1"/>
</dbReference>
<feature type="transmembrane region" description="Helical" evidence="8">
    <location>
        <begin position="34"/>
        <end position="54"/>
    </location>
</feature>
<comment type="subcellular location">
    <subcellularLocation>
        <location evidence="1">Cell membrane</location>
        <topology evidence="1">Multi-pass membrane protein</topology>
    </subcellularLocation>
</comment>
<feature type="transmembrane region" description="Helical" evidence="8">
    <location>
        <begin position="247"/>
        <end position="266"/>
    </location>
</feature>
<protein>
    <submittedName>
        <fullName evidence="9">Integral membrane protein (TIGR00698 family)</fullName>
    </submittedName>
</protein>
<evidence type="ECO:0000256" key="1">
    <source>
        <dbReference type="ARBA" id="ARBA00004651"/>
    </source>
</evidence>
<evidence type="ECO:0000256" key="6">
    <source>
        <dbReference type="ARBA" id="ARBA00023136"/>
    </source>
</evidence>
<feature type="compositionally biased region" description="Polar residues" evidence="7">
    <location>
        <begin position="13"/>
        <end position="29"/>
    </location>
</feature>
<evidence type="ECO:0000313" key="9">
    <source>
        <dbReference type="EMBL" id="MDQ0547324.1"/>
    </source>
</evidence>
<evidence type="ECO:0000313" key="10">
    <source>
        <dbReference type="Proteomes" id="UP001223420"/>
    </source>
</evidence>
<feature type="transmembrane region" description="Helical" evidence="8">
    <location>
        <begin position="345"/>
        <end position="364"/>
    </location>
</feature>
<keyword evidence="3" id="KW-1003">Cell membrane</keyword>
<dbReference type="PANTHER" id="PTHR30106:SF2">
    <property type="entry name" value="UPF0324 INNER MEMBRANE PROTEIN YEIH"/>
    <property type="match status" value="1"/>
</dbReference>
<evidence type="ECO:0000256" key="5">
    <source>
        <dbReference type="ARBA" id="ARBA00022989"/>
    </source>
</evidence>
<evidence type="ECO:0000256" key="7">
    <source>
        <dbReference type="SAM" id="MobiDB-lite"/>
    </source>
</evidence>
<sequence>MSPEASPEPVSTKMGSTAAVSPGTGTQSERATSMLPGIGLCAVITAVAVAAQAVEERVAGHPYVEALVLAILIGIAVRTAWTPHPRFRTGIAFSAKQLLEVAVVLLGASLSLGAILASGPALLAGIVGTVVIGIAASVAICRALGLPARMAILVACGNAICGNSAIAAVAPVIGAQPKDIAAAIAFTAVLGVLMVLGLPLFVPLAGMSDNQYGVLAGLTVYAVPQVLAATVPVSLLSTQVGTLVKLVRVLMLGPVVVAFSLIAPRLPREPGMEGAVSKGRPGLTKLVPWFILGFLILATFRSLGLIPDVAVKPLTQLAGVLTVLSMAALGLGVDVRVLARVGGRVTLAVTASLAVLIAVSIGLIRGLGIG</sequence>
<organism evidence="9 10">
    <name type="scientific">Methylobacterium brachiatum</name>
    <dbReference type="NCBI Taxonomy" id="269660"/>
    <lineage>
        <taxon>Bacteria</taxon>
        <taxon>Pseudomonadati</taxon>
        <taxon>Pseudomonadota</taxon>
        <taxon>Alphaproteobacteria</taxon>
        <taxon>Hyphomicrobiales</taxon>
        <taxon>Methylobacteriaceae</taxon>
        <taxon>Methylobacterium</taxon>
    </lineage>
</organism>
<reference evidence="9" key="1">
    <citation type="submission" date="2023-07" db="EMBL/GenBank/DDBJ databases">
        <title>Genomic Encyclopedia of Type Strains, Phase IV (KMG-IV): sequencing the most valuable type-strain genomes for metagenomic binning, comparative biology and taxonomic classification.</title>
        <authorList>
            <person name="Goeker M."/>
        </authorList>
    </citation>
    <scope>NUCLEOTIDE SEQUENCE</scope>
    <source>
        <strain evidence="9">DSM 19569</strain>
    </source>
</reference>
<evidence type="ECO:0000256" key="8">
    <source>
        <dbReference type="SAM" id="Phobius"/>
    </source>
</evidence>
<feature type="region of interest" description="Disordered" evidence="7">
    <location>
        <begin position="1"/>
        <end position="29"/>
    </location>
</feature>
<keyword evidence="4 8" id="KW-0812">Transmembrane</keyword>
<feature type="transmembrane region" description="Helical" evidence="8">
    <location>
        <begin position="214"/>
        <end position="235"/>
    </location>
</feature>
<feature type="transmembrane region" description="Helical" evidence="8">
    <location>
        <begin position="98"/>
        <end position="116"/>
    </location>
</feature>
<comment type="similarity">
    <text evidence="2">Belongs to the UPF0324 family.</text>
</comment>
<evidence type="ECO:0000256" key="3">
    <source>
        <dbReference type="ARBA" id="ARBA00022475"/>
    </source>
</evidence>
<feature type="transmembrane region" description="Helical" evidence="8">
    <location>
        <begin position="60"/>
        <end position="77"/>
    </location>
</feature>
<dbReference type="EMBL" id="JAUSWL010000024">
    <property type="protein sequence ID" value="MDQ0547324.1"/>
    <property type="molecule type" value="Genomic_DNA"/>
</dbReference>
<name>A0AAJ1TZC8_9HYPH</name>
<keyword evidence="5 8" id="KW-1133">Transmembrane helix</keyword>
<feature type="transmembrane region" description="Helical" evidence="8">
    <location>
        <begin position="313"/>
        <end position="333"/>
    </location>
</feature>
<dbReference type="AlphaFoldDB" id="A0AAJ1TZC8"/>
<keyword evidence="6 8" id="KW-0472">Membrane</keyword>
<evidence type="ECO:0000256" key="4">
    <source>
        <dbReference type="ARBA" id="ARBA00022692"/>
    </source>
</evidence>
<dbReference type="InterPro" id="IPR018383">
    <property type="entry name" value="UPF0324_pro"/>
</dbReference>
<proteinExistence type="inferred from homology"/>
<gene>
    <name evidence="9" type="ORF">QO001_006283</name>
</gene>